<keyword evidence="1" id="KW-0732">Signal</keyword>
<dbReference type="Proteomes" id="UP001597131">
    <property type="component" value="Unassembled WGS sequence"/>
</dbReference>
<evidence type="ECO:0000313" key="3">
    <source>
        <dbReference type="Proteomes" id="UP001597131"/>
    </source>
</evidence>
<organism evidence="2 3">
    <name type="scientific">Salegentibacter chungangensis</name>
    <dbReference type="NCBI Taxonomy" id="1335724"/>
    <lineage>
        <taxon>Bacteria</taxon>
        <taxon>Pseudomonadati</taxon>
        <taxon>Bacteroidota</taxon>
        <taxon>Flavobacteriia</taxon>
        <taxon>Flavobacteriales</taxon>
        <taxon>Flavobacteriaceae</taxon>
        <taxon>Salegentibacter</taxon>
    </lineage>
</organism>
<protein>
    <submittedName>
        <fullName evidence="2">Uncharacterized protein</fullName>
    </submittedName>
</protein>
<gene>
    <name evidence="2" type="ORF">ACFQ3Q_03660</name>
</gene>
<evidence type="ECO:0000256" key="1">
    <source>
        <dbReference type="SAM" id="SignalP"/>
    </source>
</evidence>
<sequence length="262" mass="30558">MKTILFWILLAPFLVFSQSDQSNENEEYLVVGTTVFAPKPGHMDDFKQGMKAHNEQFHNGGDWGVRIYNIMNGPNTDKMMAVMGPFQWSTLDKPRENAEAHSEDWDKNVVPYMQEDLNSTYWRFHHDLSNFPPNFDVNKLEIVMFDINRMEGERMKKELAKVTKVFKEKYPDMPYGIYTNEFAATNDGRDMAIAYFFDHFKWLSKDFKFKENYNAVHGEGTYDKFMQEWKDITAGAQTEIWVFNQALSGIGSQVTTGSRVEE</sequence>
<dbReference type="EMBL" id="JBHTLI010000001">
    <property type="protein sequence ID" value="MFD1094836.1"/>
    <property type="molecule type" value="Genomic_DNA"/>
</dbReference>
<proteinExistence type="predicted"/>
<reference evidence="3" key="1">
    <citation type="journal article" date="2019" name="Int. J. Syst. Evol. Microbiol.">
        <title>The Global Catalogue of Microorganisms (GCM) 10K type strain sequencing project: providing services to taxonomists for standard genome sequencing and annotation.</title>
        <authorList>
            <consortium name="The Broad Institute Genomics Platform"/>
            <consortium name="The Broad Institute Genome Sequencing Center for Infectious Disease"/>
            <person name="Wu L."/>
            <person name="Ma J."/>
        </authorList>
    </citation>
    <scope>NUCLEOTIDE SEQUENCE [LARGE SCALE GENOMIC DNA]</scope>
    <source>
        <strain evidence="3">CCUG 64793</strain>
    </source>
</reference>
<evidence type="ECO:0000313" key="2">
    <source>
        <dbReference type="EMBL" id="MFD1094836.1"/>
    </source>
</evidence>
<feature type="chain" id="PRO_5047108547" evidence="1">
    <location>
        <begin position="23"/>
        <end position="262"/>
    </location>
</feature>
<name>A0ABW3NR70_9FLAO</name>
<keyword evidence="3" id="KW-1185">Reference proteome</keyword>
<feature type="signal peptide" evidence="1">
    <location>
        <begin position="1"/>
        <end position="22"/>
    </location>
</feature>
<comment type="caution">
    <text evidence="2">The sequence shown here is derived from an EMBL/GenBank/DDBJ whole genome shotgun (WGS) entry which is preliminary data.</text>
</comment>
<dbReference type="RefSeq" id="WP_380743024.1">
    <property type="nucleotide sequence ID" value="NZ_JBHTLI010000001.1"/>
</dbReference>
<accession>A0ABW3NR70</accession>